<sequence length="629" mass="68966">MSDTWSDIQAHKKQLDSLRERLQRRRKETSQLALDIVNPDASLTRSDSPGPPAAQSQSRAASESQEVRIDPELENRLLMHLSDLGLTLPTDSITIKNALSTPEDPVSQASIESLLLKFSAQELIELRPHSASLDPSRPTPPTLVTSADHTKLWAMMGAITGTAGCIGAGTVGGSGLKRKGTDLDTMSSPSSSSSVAGNSTPSSLHSHLSGSVGVPPMSSISFSPSPSLLHPSSLSPSLSYSSTGDKKGSGTLMDAPATKKARSNKQQASDLDLEIESLLSQQSTKQQQSKKVSREILELLNTTTAKEQSIVEKFRSRGRAQVQEFCDHGTKEECMKACEGDSPCRKLHFRRIINKHTDESLGDCSFLNTCFHMDTCKYVHYEIDCPPEGESGALGPQTIGSELGLAGGVTDPTVGKLFPSQWICCDIRYLDVSILGKFAVVMADPPWDIHMELPYGTLTDDEMRKLNVPALQDDGFLFLWVTGRAMELGQECLKLWGYERVDEIIWVKTNQLQRIIRTGRTGHWLNHGKEHCLVGVKGSPQGFNRGLDCDVIVAEVRSTSHKPDEIYGIIERLSPGTRKIELFGRPHNLQPNWVTLGNQLDGIHLLDPDVVARFKKRYPDGVITKPKNM</sequence>
<gene>
    <name evidence="8" type="primary">Mettl3</name>
    <name evidence="8" type="ORF">GTO92_0005694</name>
</gene>
<feature type="non-terminal residue" evidence="8">
    <location>
        <position position="629"/>
    </location>
</feature>
<dbReference type="PROSITE" id="PS51563">
    <property type="entry name" value="SAM_MTA70L_1"/>
    <property type="match status" value="1"/>
</dbReference>
<dbReference type="InterPro" id="IPR007757">
    <property type="entry name" value="MT-A70-like"/>
</dbReference>
<protein>
    <recommendedName>
        <fullName evidence="1">mRNA m(6)A methyltransferase</fullName>
        <ecNumber evidence="1">2.1.1.348</ecNumber>
    </recommendedName>
</protein>
<keyword evidence="3" id="KW-0808">Transferase</keyword>
<name>A0ABS2YWE9_POLSE</name>
<dbReference type="GO" id="GO:0008168">
    <property type="term" value="F:methyltransferase activity"/>
    <property type="evidence" value="ECO:0007669"/>
    <property type="project" value="UniProtKB-KW"/>
</dbReference>
<feature type="region of interest" description="Disordered" evidence="7">
    <location>
        <begin position="24"/>
        <end position="67"/>
    </location>
</feature>
<comment type="catalytic activity">
    <reaction evidence="5">
        <text>an adenosine in mRNA + S-adenosyl-L-methionine = an N(6)-methyladenosine in mRNA + S-adenosyl-L-homocysteine + H(+)</text>
        <dbReference type="Rhea" id="RHEA:55584"/>
        <dbReference type="Rhea" id="RHEA-COMP:12414"/>
        <dbReference type="Rhea" id="RHEA-COMP:12417"/>
        <dbReference type="ChEBI" id="CHEBI:15378"/>
        <dbReference type="ChEBI" id="CHEBI:57856"/>
        <dbReference type="ChEBI" id="CHEBI:59789"/>
        <dbReference type="ChEBI" id="CHEBI:74411"/>
        <dbReference type="ChEBI" id="CHEBI:74449"/>
        <dbReference type="EC" id="2.1.1.348"/>
    </reaction>
</comment>
<evidence type="ECO:0000256" key="2">
    <source>
        <dbReference type="ARBA" id="ARBA00022603"/>
    </source>
</evidence>
<dbReference type="EMBL" id="JAAWVN010008753">
    <property type="protein sequence ID" value="MBN3290561.1"/>
    <property type="molecule type" value="Genomic_DNA"/>
</dbReference>
<evidence type="ECO:0000256" key="4">
    <source>
        <dbReference type="ARBA" id="ARBA00022691"/>
    </source>
</evidence>
<evidence type="ECO:0000256" key="5">
    <source>
        <dbReference type="ARBA" id="ARBA00048957"/>
    </source>
</evidence>
<evidence type="ECO:0000256" key="1">
    <source>
        <dbReference type="ARBA" id="ARBA00012160"/>
    </source>
</evidence>
<keyword evidence="2 8" id="KW-0489">Methyltransferase</keyword>
<evidence type="ECO:0000313" key="9">
    <source>
        <dbReference type="Proteomes" id="UP001166052"/>
    </source>
</evidence>
<evidence type="ECO:0000256" key="3">
    <source>
        <dbReference type="ARBA" id="ARBA00022679"/>
    </source>
</evidence>
<dbReference type="RefSeq" id="XP_039602209.1">
    <property type="nucleotide sequence ID" value="XM_039746275.1"/>
</dbReference>
<feature type="region of interest" description="Disordered" evidence="7">
    <location>
        <begin position="179"/>
        <end position="269"/>
    </location>
</feature>
<dbReference type="PANTHER" id="PTHR12829:SF7">
    <property type="entry name" value="N6-ADENOSINE-METHYLTRANSFERASE CATALYTIC SUBUNIT"/>
    <property type="match status" value="1"/>
</dbReference>
<evidence type="ECO:0000313" key="8">
    <source>
        <dbReference type="EMBL" id="MBN3290561.1"/>
    </source>
</evidence>
<keyword evidence="9" id="KW-1185">Reference proteome</keyword>
<keyword evidence="4" id="KW-0949">S-adenosyl-L-methionine</keyword>
<dbReference type="InterPro" id="IPR025848">
    <property type="entry name" value="MT-A70"/>
</dbReference>
<dbReference type="GO" id="GO:0032259">
    <property type="term" value="P:methylation"/>
    <property type="evidence" value="ECO:0007669"/>
    <property type="project" value="UniProtKB-KW"/>
</dbReference>
<dbReference type="GeneID" id="120524419"/>
<dbReference type="Pfam" id="PF05063">
    <property type="entry name" value="MT-A70"/>
    <property type="match status" value="1"/>
</dbReference>
<evidence type="ECO:0000256" key="7">
    <source>
        <dbReference type="SAM" id="MobiDB-lite"/>
    </source>
</evidence>
<feature type="compositionally biased region" description="Low complexity" evidence="7">
    <location>
        <begin position="53"/>
        <end position="64"/>
    </location>
</feature>
<dbReference type="PANTHER" id="PTHR12829">
    <property type="entry name" value="N6-ADENOSINE-METHYLTRANSFERASE"/>
    <property type="match status" value="1"/>
</dbReference>
<proteinExistence type="inferred from homology"/>
<dbReference type="SUPFAM" id="SSF53335">
    <property type="entry name" value="S-adenosyl-L-methionine-dependent methyltransferases"/>
    <property type="match status" value="1"/>
</dbReference>
<dbReference type="InterPro" id="IPR029063">
    <property type="entry name" value="SAM-dependent_MTases_sf"/>
</dbReference>
<dbReference type="Proteomes" id="UP001166052">
    <property type="component" value="Unassembled WGS sequence"/>
</dbReference>
<feature type="non-terminal residue" evidence="8">
    <location>
        <position position="1"/>
    </location>
</feature>
<comment type="caution">
    <text evidence="8">The sequence shown here is derived from an EMBL/GenBank/DDBJ whole genome shotgun (WGS) entry which is preliminary data.</text>
</comment>
<feature type="compositionally biased region" description="Low complexity" evidence="7">
    <location>
        <begin position="187"/>
        <end position="242"/>
    </location>
</feature>
<accession>A0ABS2YWE9</accession>
<dbReference type="PROSITE" id="PS51143">
    <property type="entry name" value="MT_A70"/>
    <property type="match status" value="1"/>
</dbReference>
<reference evidence="8" key="1">
    <citation type="journal article" date="2021" name="Cell">
        <title>Tracing the genetic footprints of vertebrate landing in non-teleost ray-finned fishes.</title>
        <authorList>
            <person name="Bi X."/>
            <person name="Wang K."/>
            <person name="Yang L."/>
            <person name="Pan H."/>
            <person name="Jiang H."/>
            <person name="Wei Q."/>
            <person name="Fang M."/>
            <person name="Yu H."/>
            <person name="Zhu C."/>
            <person name="Cai Y."/>
            <person name="He Y."/>
            <person name="Gan X."/>
            <person name="Zeng H."/>
            <person name="Yu D."/>
            <person name="Zhu Y."/>
            <person name="Jiang H."/>
            <person name="Qiu Q."/>
            <person name="Yang H."/>
            <person name="Zhang Y.E."/>
            <person name="Wang W."/>
            <person name="Zhu M."/>
            <person name="He S."/>
            <person name="Zhang G."/>
        </authorList>
    </citation>
    <scope>NUCLEOTIDE SEQUENCE</scope>
    <source>
        <strain evidence="8">Bchr_001</strain>
    </source>
</reference>
<organism evidence="8 9">
    <name type="scientific">Polypterus senegalus</name>
    <name type="common">Senegal bichir</name>
    <dbReference type="NCBI Taxonomy" id="55291"/>
    <lineage>
        <taxon>Eukaryota</taxon>
        <taxon>Metazoa</taxon>
        <taxon>Chordata</taxon>
        <taxon>Craniata</taxon>
        <taxon>Vertebrata</taxon>
        <taxon>Euteleostomi</taxon>
        <taxon>Actinopterygii</taxon>
        <taxon>Polypteriformes</taxon>
        <taxon>Polypteridae</taxon>
        <taxon>Polypterus</taxon>
    </lineage>
</organism>
<comment type="similarity">
    <text evidence="6">Belongs to the MT-A70-like family.</text>
</comment>
<dbReference type="EC" id="2.1.1.348" evidence="1"/>
<evidence type="ECO:0000256" key="6">
    <source>
        <dbReference type="PROSITE-ProRule" id="PRU00489"/>
    </source>
</evidence>